<accession>A0A7W9PQD4</accession>
<evidence type="ECO:0000313" key="2">
    <source>
        <dbReference type="EMBL" id="MBB5925896.1"/>
    </source>
</evidence>
<protein>
    <submittedName>
        <fullName evidence="2">Uncharacterized protein</fullName>
    </submittedName>
</protein>
<dbReference type="RefSeq" id="WP_184962116.1">
    <property type="nucleotide sequence ID" value="NZ_BAAAWF010000091.1"/>
</dbReference>
<sequence length="149" mass="15249">MDAELAAMAASGATTLVSLMVTDSWAHARALMGRFLTRAGADTTAITSLDDARTRLLLAGTAADERATSGIAAEWQSHLCRLVEAGALTGEDLSGLEAALRRLVATAAGRPATVHNTVSGGTQHGPIVQAGTVTGLAFTPDPSPRREQG</sequence>
<gene>
    <name evidence="2" type="ORF">FHS34_001350</name>
</gene>
<name>A0A7W9PQD4_9ACTN</name>
<organism evidence="2 3">
    <name type="scientific">Streptomyces echinatus</name>
    <dbReference type="NCBI Taxonomy" id="67293"/>
    <lineage>
        <taxon>Bacteria</taxon>
        <taxon>Bacillati</taxon>
        <taxon>Actinomycetota</taxon>
        <taxon>Actinomycetes</taxon>
        <taxon>Kitasatosporales</taxon>
        <taxon>Streptomycetaceae</taxon>
        <taxon>Streptomyces</taxon>
    </lineage>
</organism>
<comment type="caution">
    <text evidence="2">The sequence shown here is derived from an EMBL/GenBank/DDBJ whole genome shotgun (WGS) entry which is preliminary data.</text>
</comment>
<dbReference type="AlphaFoldDB" id="A0A7W9PQD4"/>
<keyword evidence="3" id="KW-1185">Reference proteome</keyword>
<evidence type="ECO:0000256" key="1">
    <source>
        <dbReference type="SAM" id="MobiDB-lite"/>
    </source>
</evidence>
<reference evidence="2 3" key="1">
    <citation type="submission" date="2020-08" db="EMBL/GenBank/DDBJ databases">
        <title>Genomic Encyclopedia of Type Strains, Phase III (KMG-III): the genomes of soil and plant-associated and newly described type strains.</title>
        <authorList>
            <person name="Whitman W."/>
        </authorList>
    </citation>
    <scope>NUCLEOTIDE SEQUENCE [LARGE SCALE GENOMIC DNA]</scope>
    <source>
        <strain evidence="2 3">CECT 3313</strain>
    </source>
</reference>
<evidence type="ECO:0000313" key="3">
    <source>
        <dbReference type="Proteomes" id="UP000585836"/>
    </source>
</evidence>
<feature type="region of interest" description="Disordered" evidence="1">
    <location>
        <begin position="115"/>
        <end position="149"/>
    </location>
</feature>
<dbReference type="EMBL" id="JACHJK010000002">
    <property type="protein sequence ID" value="MBB5925896.1"/>
    <property type="molecule type" value="Genomic_DNA"/>
</dbReference>
<proteinExistence type="predicted"/>
<dbReference type="Proteomes" id="UP000585836">
    <property type="component" value="Unassembled WGS sequence"/>
</dbReference>